<name>A0ABR0IXT3_9PEZI</name>
<dbReference type="Pfam" id="PF05368">
    <property type="entry name" value="NmrA"/>
    <property type="match status" value="1"/>
</dbReference>
<proteinExistence type="inferred from homology"/>
<keyword evidence="5" id="KW-1185">Reference proteome</keyword>
<evidence type="ECO:0000259" key="3">
    <source>
        <dbReference type="Pfam" id="PF05368"/>
    </source>
</evidence>
<dbReference type="PANTHER" id="PTHR42748">
    <property type="entry name" value="NITROGEN METABOLITE REPRESSION PROTEIN NMRA FAMILY MEMBER"/>
    <property type="match status" value="1"/>
</dbReference>
<dbReference type="InterPro" id="IPR051164">
    <property type="entry name" value="NmrA-like_oxidored"/>
</dbReference>
<evidence type="ECO:0000313" key="4">
    <source>
        <dbReference type="EMBL" id="KAK5051134.1"/>
    </source>
</evidence>
<accession>A0ABR0IXT3</accession>
<comment type="similarity">
    <text evidence="1">Belongs to the NmrA-type oxidoreductase family.</text>
</comment>
<dbReference type="InterPro" id="IPR008030">
    <property type="entry name" value="NmrA-like"/>
</dbReference>
<dbReference type="SUPFAM" id="SSF51735">
    <property type="entry name" value="NAD(P)-binding Rossmann-fold domains"/>
    <property type="match status" value="1"/>
</dbReference>
<comment type="caution">
    <text evidence="4">The sequence shown here is derived from an EMBL/GenBank/DDBJ whole genome shotgun (WGS) entry which is preliminary data.</text>
</comment>
<feature type="domain" description="NmrA-like" evidence="3">
    <location>
        <begin position="3"/>
        <end position="53"/>
    </location>
</feature>
<gene>
    <name evidence="4" type="ORF">LTR16_010881</name>
</gene>
<dbReference type="Proteomes" id="UP001357485">
    <property type="component" value="Unassembled WGS sequence"/>
</dbReference>
<reference evidence="4 5" key="1">
    <citation type="submission" date="2023-08" db="EMBL/GenBank/DDBJ databases">
        <title>Black Yeasts Isolated from many extreme environments.</title>
        <authorList>
            <person name="Coleine C."/>
            <person name="Stajich J.E."/>
            <person name="Selbmann L."/>
        </authorList>
    </citation>
    <scope>NUCLEOTIDE SEQUENCE [LARGE SCALE GENOMIC DNA]</scope>
    <source>
        <strain evidence="4 5">CCFEE 536</strain>
    </source>
</reference>
<evidence type="ECO:0000256" key="2">
    <source>
        <dbReference type="ARBA" id="ARBA00022857"/>
    </source>
</evidence>
<feature type="non-terminal residue" evidence="4">
    <location>
        <position position="55"/>
    </location>
</feature>
<dbReference type="Gene3D" id="3.40.50.720">
    <property type="entry name" value="NAD(P)-binding Rossmann-like Domain"/>
    <property type="match status" value="1"/>
</dbReference>
<evidence type="ECO:0000313" key="5">
    <source>
        <dbReference type="Proteomes" id="UP001357485"/>
    </source>
</evidence>
<protein>
    <recommendedName>
        <fullName evidence="3">NmrA-like domain-containing protein</fullName>
    </recommendedName>
</protein>
<organism evidence="4 5">
    <name type="scientific">Cryomyces antarcticus</name>
    <dbReference type="NCBI Taxonomy" id="329879"/>
    <lineage>
        <taxon>Eukaryota</taxon>
        <taxon>Fungi</taxon>
        <taxon>Dikarya</taxon>
        <taxon>Ascomycota</taxon>
        <taxon>Pezizomycotina</taxon>
        <taxon>Dothideomycetes</taxon>
        <taxon>Dothideomycetes incertae sedis</taxon>
        <taxon>Cryomyces</taxon>
    </lineage>
</organism>
<dbReference type="EMBL" id="JAVRRA010027844">
    <property type="protein sequence ID" value="KAK5051134.1"/>
    <property type="molecule type" value="Genomic_DNA"/>
</dbReference>
<keyword evidence="2" id="KW-0521">NADP</keyword>
<dbReference type="PANTHER" id="PTHR42748:SF7">
    <property type="entry name" value="NMRA LIKE REDOX SENSOR 1-RELATED"/>
    <property type="match status" value="1"/>
</dbReference>
<sequence>MAKIFVIFGATGSQGGVVVSDLLRLGDKYAVRAVTRDPDSDKSKKLAEAGARLSL</sequence>
<dbReference type="InterPro" id="IPR036291">
    <property type="entry name" value="NAD(P)-bd_dom_sf"/>
</dbReference>
<evidence type="ECO:0000256" key="1">
    <source>
        <dbReference type="ARBA" id="ARBA00006328"/>
    </source>
</evidence>